<dbReference type="SMART" id="SM00225">
    <property type="entry name" value="BTB"/>
    <property type="match status" value="1"/>
</dbReference>
<feature type="region of interest" description="Disordered" evidence="1">
    <location>
        <begin position="956"/>
        <end position="995"/>
    </location>
</feature>
<dbReference type="InterPro" id="IPR011705">
    <property type="entry name" value="BACK"/>
</dbReference>
<feature type="compositionally biased region" description="Polar residues" evidence="1">
    <location>
        <begin position="296"/>
        <end position="307"/>
    </location>
</feature>
<dbReference type="GO" id="GO:0048512">
    <property type="term" value="P:circadian behavior"/>
    <property type="evidence" value="ECO:0007669"/>
    <property type="project" value="TreeGrafter"/>
</dbReference>
<dbReference type="SUPFAM" id="SSF49785">
    <property type="entry name" value="Galactose-binding domain-like"/>
    <property type="match status" value="2"/>
</dbReference>
<dbReference type="GO" id="GO:0008344">
    <property type="term" value="P:adult locomotory behavior"/>
    <property type="evidence" value="ECO:0007669"/>
    <property type="project" value="TreeGrafter"/>
</dbReference>
<feature type="region of interest" description="Disordered" evidence="1">
    <location>
        <begin position="261"/>
        <end position="307"/>
    </location>
</feature>
<proteinExistence type="predicted"/>
<dbReference type="Gene3D" id="2.60.120.260">
    <property type="entry name" value="Galactose-binding domain-like"/>
    <property type="match status" value="2"/>
</dbReference>
<evidence type="ECO:0000313" key="4">
    <source>
        <dbReference type="Proteomes" id="UP000728185"/>
    </source>
</evidence>
<dbReference type="Pfam" id="PF00754">
    <property type="entry name" value="F5_F8_type_C"/>
    <property type="match status" value="1"/>
</dbReference>
<dbReference type="FunFam" id="2.60.120.260:FF:000051">
    <property type="entry name" value="BTB/POZ domain-containing protein 9"/>
    <property type="match status" value="1"/>
</dbReference>
<feature type="region of interest" description="Disordered" evidence="1">
    <location>
        <begin position="230"/>
        <end position="249"/>
    </location>
</feature>
<dbReference type="InterPro" id="IPR016024">
    <property type="entry name" value="ARM-type_fold"/>
</dbReference>
<feature type="compositionally biased region" description="Polar residues" evidence="1">
    <location>
        <begin position="960"/>
        <end position="973"/>
    </location>
</feature>
<feature type="compositionally biased region" description="Low complexity" evidence="1">
    <location>
        <begin position="977"/>
        <end position="994"/>
    </location>
</feature>
<name>A0A8E0RT16_9TREM</name>
<feature type="domain" description="BTB" evidence="2">
    <location>
        <begin position="50"/>
        <end position="117"/>
    </location>
</feature>
<dbReference type="OrthoDB" id="9997739at2759"/>
<dbReference type="Pfam" id="PF00651">
    <property type="entry name" value="BTB"/>
    <property type="match status" value="1"/>
</dbReference>
<evidence type="ECO:0000313" key="3">
    <source>
        <dbReference type="EMBL" id="KAA0186980.1"/>
    </source>
</evidence>
<evidence type="ECO:0000259" key="2">
    <source>
        <dbReference type="PROSITE" id="PS50097"/>
    </source>
</evidence>
<comment type="caution">
    <text evidence="3">The sequence shown here is derived from an EMBL/GenBank/DDBJ whole genome shotgun (WGS) entry which is preliminary data.</text>
</comment>
<dbReference type="Proteomes" id="UP000728185">
    <property type="component" value="Unassembled WGS sequence"/>
</dbReference>
<dbReference type="InterPro" id="IPR011333">
    <property type="entry name" value="SKP1/BTB/POZ_sf"/>
</dbReference>
<dbReference type="Pfam" id="PF07707">
    <property type="entry name" value="BACK"/>
    <property type="match status" value="1"/>
</dbReference>
<feature type="compositionally biased region" description="Polar residues" evidence="1">
    <location>
        <begin position="265"/>
        <end position="286"/>
    </location>
</feature>
<feature type="region of interest" description="Disordered" evidence="1">
    <location>
        <begin position="1153"/>
        <end position="1188"/>
    </location>
</feature>
<protein>
    <submittedName>
        <fullName evidence="3">BTB/POZ domain-containing protein 9</fullName>
    </submittedName>
</protein>
<feature type="compositionally biased region" description="Polar residues" evidence="1">
    <location>
        <begin position="486"/>
        <end position="497"/>
    </location>
</feature>
<dbReference type="GO" id="GO:0005737">
    <property type="term" value="C:cytoplasm"/>
    <property type="evidence" value="ECO:0007669"/>
    <property type="project" value="TreeGrafter"/>
</dbReference>
<gene>
    <name evidence="3" type="ORF">FBUS_01500</name>
</gene>
<evidence type="ECO:0000256" key="1">
    <source>
        <dbReference type="SAM" id="MobiDB-lite"/>
    </source>
</evidence>
<dbReference type="EMBL" id="LUCM01009448">
    <property type="protein sequence ID" value="KAA0186980.1"/>
    <property type="molecule type" value="Genomic_DNA"/>
</dbReference>
<dbReference type="SUPFAM" id="SSF48371">
    <property type="entry name" value="ARM repeat"/>
    <property type="match status" value="1"/>
</dbReference>
<dbReference type="InterPro" id="IPR000210">
    <property type="entry name" value="BTB/POZ_dom"/>
</dbReference>
<sequence length="1188" mass="131981">MQKQSSDSTVRSNSGTFGSSGRGYGSTHYIDHSLDVASSISNLFGNSAFSDVTLVVQGVHFVAHKAVLAARSEYFRALLYGGLSETSSSVIHLNDICANAFKHVLQYIYTGRINVKKLRTMLDVLGLAHQYDLRGLESALSAHLTHSLRLSNVWLVYNLAVMYNLEELVNACLKFLDGIAPAPLQSPQFLRLSQAAVERLLSRDSFCASEIQIFRSLCAWFRAVEETETRQRPAAIDSGEPPSSCHVPIRSDAHLSANKAEVDQVKSNQTAREATCESGNNHNMSLGRTPLKNTDETAQSKPLNNPDTEFSWLANRIEARQQQMIRRCVRFELMSLTDLLTEVRASKLVSPDDLLDAISRQAKLPDSLPHRGWMLPGVNLASPRFACSLISGEEGGYPYFFVDDMDGENGSRNLGEIQFSPSALDLTTALANGTVNPSSAEARNEPLELDDDDDDEDDNNEDDEDVDNDEDEDDDDGEDHSESRSRGTNQSVSSAHQQRQDVAAESEAHAASVVELGINHTDSSTHPHSRVDQNISNVMNNESGTSSVRVFTALTSATNQRRIPLGAQSVSNADWYPIVPPELRVTEMNHYSAHVRGTHPRRNTHSFVAPHTYSQRELHQALSHRPHLSSSLFTPNTNVNQNNTGFPNWPLVGGGGRSEADRSIRWLYPVVRRRSNIPPHPPPPHSEHDVVRHSLDDPDTHIVIRLGKPSIVNTIRMQLWDREVRCYSYYIEVSLDSVTWHRIVDYRNYPCRSWQTLHFPARVIHYIRVTGTRNTANRTFHLITFRCLYTESVCQQVNGFLIPTYNVASVEHGATVLEGVSRNRNSLIDGNARMYDWNSGYTCHQLGNGSIVVQLAQPFLLRSMRLLLWDLDDRTYSYSVHVSTNREDWRLVHDATRERCRSWQIITFPLQLVTFVRVVGSHNTANEVFHLVHLECPYPPAEQQPDDRAALLNENENTEVHSSQSLPTANSEFTGIPTSSDAPSESTSSTEHPSYQATQATEMMDQSSVLALDAVTNSSIHATELETRPNSPPIPTDLRRSDTAESLPQLAPLASGSVANLPDPDQLPAGGNSLETEPDRDPSLYNSSLSLDRAEFQPVYNDCTNHLPSGDAVGSLPDTSIDSEPNRPLSRHLSIGSSVCRLSSISARGLNRARSAIADRSENVSRRTRISPPAPQKPTEETASFDFS</sequence>
<dbReference type="Gene3D" id="3.30.710.10">
    <property type="entry name" value="Potassium Channel Kv1.1, Chain A"/>
    <property type="match status" value="1"/>
</dbReference>
<dbReference type="SUPFAM" id="SSF54695">
    <property type="entry name" value="POZ domain"/>
    <property type="match status" value="1"/>
</dbReference>
<reference evidence="3" key="1">
    <citation type="submission" date="2019-05" db="EMBL/GenBank/DDBJ databases">
        <title>Annotation for the trematode Fasciolopsis buski.</title>
        <authorList>
            <person name="Choi Y.-J."/>
        </authorList>
    </citation>
    <scope>NUCLEOTIDE SEQUENCE</scope>
    <source>
        <strain evidence="3">HT</strain>
        <tissue evidence="3">Whole worm</tissue>
    </source>
</reference>
<organism evidence="3 4">
    <name type="scientific">Fasciolopsis buskii</name>
    <dbReference type="NCBI Taxonomy" id="27845"/>
    <lineage>
        <taxon>Eukaryota</taxon>
        <taxon>Metazoa</taxon>
        <taxon>Spiralia</taxon>
        <taxon>Lophotrochozoa</taxon>
        <taxon>Platyhelminthes</taxon>
        <taxon>Trematoda</taxon>
        <taxon>Digenea</taxon>
        <taxon>Plagiorchiida</taxon>
        <taxon>Echinostomata</taxon>
        <taxon>Echinostomatoidea</taxon>
        <taxon>Fasciolidae</taxon>
        <taxon>Fasciolopsis</taxon>
    </lineage>
</organism>
<accession>A0A8E0RT16</accession>
<dbReference type="PROSITE" id="PS50097">
    <property type="entry name" value="BTB"/>
    <property type="match status" value="1"/>
</dbReference>
<dbReference type="PANTHER" id="PTHR46306">
    <property type="entry name" value="BTB/POZ DOMAIN-CONTAINING PROTEIN 9"/>
    <property type="match status" value="1"/>
</dbReference>
<dbReference type="InterPro" id="IPR008979">
    <property type="entry name" value="Galactose-bd-like_sf"/>
</dbReference>
<feature type="region of interest" description="Disordered" evidence="1">
    <location>
        <begin position="1110"/>
        <end position="1129"/>
    </location>
</feature>
<dbReference type="InterPro" id="IPR052407">
    <property type="entry name" value="BTB_POZ_domain_cont_9"/>
</dbReference>
<feature type="region of interest" description="Disordered" evidence="1">
    <location>
        <begin position="1021"/>
        <end position="1086"/>
    </location>
</feature>
<feature type="region of interest" description="Disordered" evidence="1">
    <location>
        <begin position="434"/>
        <end position="508"/>
    </location>
</feature>
<dbReference type="GO" id="GO:0050804">
    <property type="term" value="P:modulation of chemical synaptic transmission"/>
    <property type="evidence" value="ECO:0007669"/>
    <property type="project" value="TreeGrafter"/>
</dbReference>
<keyword evidence="4" id="KW-1185">Reference proteome</keyword>
<feature type="compositionally biased region" description="Acidic residues" evidence="1">
    <location>
        <begin position="447"/>
        <end position="479"/>
    </location>
</feature>
<dbReference type="PANTHER" id="PTHR46306:SF1">
    <property type="entry name" value="BTB_POZ DOMAIN-CONTAINING PROTEIN 9"/>
    <property type="match status" value="1"/>
</dbReference>
<dbReference type="AlphaFoldDB" id="A0A8E0RT16"/>
<dbReference type="Gene3D" id="1.25.40.420">
    <property type="match status" value="1"/>
</dbReference>
<dbReference type="InterPro" id="IPR000421">
    <property type="entry name" value="FA58C"/>
</dbReference>